<dbReference type="Proteomes" id="UP000292039">
    <property type="component" value="Unassembled WGS sequence"/>
</dbReference>
<dbReference type="RefSeq" id="WP_130487566.1">
    <property type="nucleotide sequence ID" value="NZ_CBCSEB010000018.1"/>
</dbReference>
<dbReference type="EMBL" id="SGWZ01000005">
    <property type="protein sequence ID" value="RZS66707.1"/>
    <property type="molecule type" value="Genomic_DNA"/>
</dbReference>
<organism evidence="1 2">
    <name type="scientific">Kerstersia gyiorum</name>
    <dbReference type="NCBI Taxonomy" id="206506"/>
    <lineage>
        <taxon>Bacteria</taxon>
        <taxon>Pseudomonadati</taxon>
        <taxon>Pseudomonadota</taxon>
        <taxon>Betaproteobacteria</taxon>
        <taxon>Burkholderiales</taxon>
        <taxon>Alcaligenaceae</taxon>
        <taxon>Kerstersia</taxon>
    </lineage>
</organism>
<comment type="caution">
    <text evidence="1">The sequence shown here is derived from an EMBL/GenBank/DDBJ whole genome shotgun (WGS) entry which is preliminary data.</text>
</comment>
<sequence length="212" mass="23704">MKIIEQLIELRRDILDAIGTVVDADGGMYWDTTRPNSTTRAVLNGLLDKHLLLAEKFGIYVVTRHCSCPNPIHNGYVISKGRHGIKKMGDPSFIWTGDQLFQGDRLSTCPCSSHAKPTKHWVIDEIVVRKHGATKRHNVLVNAVSDLEQAIENSGDNKPRSAIREYLLRAVLQLNDGILHQTVDEYIASRSLSAGKRPNDVTSPEVKRSPLY</sequence>
<name>A0A4Q7MGG5_9BURK</name>
<accession>A0A4Q7MGG5</accession>
<dbReference type="AlphaFoldDB" id="A0A4Q7MGG5"/>
<reference evidence="1 2" key="1">
    <citation type="submission" date="2019-02" db="EMBL/GenBank/DDBJ databases">
        <title>Genomic Encyclopedia of Type Strains, Phase IV (KMG-IV): sequencing the most valuable type-strain genomes for metagenomic binning, comparative biology and taxonomic classification.</title>
        <authorList>
            <person name="Goeker M."/>
        </authorList>
    </citation>
    <scope>NUCLEOTIDE SEQUENCE [LARGE SCALE GENOMIC DNA]</scope>
    <source>
        <strain evidence="1 2">DSM 16618</strain>
    </source>
</reference>
<evidence type="ECO:0000313" key="2">
    <source>
        <dbReference type="Proteomes" id="UP000292039"/>
    </source>
</evidence>
<gene>
    <name evidence="1" type="ORF">EV679_2864</name>
</gene>
<evidence type="ECO:0000313" key="1">
    <source>
        <dbReference type="EMBL" id="RZS66707.1"/>
    </source>
</evidence>
<proteinExistence type="predicted"/>
<protein>
    <submittedName>
        <fullName evidence="1">Uncharacterized protein</fullName>
    </submittedName>
</protein>